<dbReference type="RefSeq" id="XP_033459618.1">
    <property type="nucleotide sequence ID" value="XM_033600434.1"/>
</dbReference>
<dbReference type="InterPro" id="IPR029710">
    <property type="entry name" value="LIG4"/>
</dbReference>
<evidence type="ECO:0000259" key="6">
    <source>
        <dbReference type="PROSITE" id="PS50160"/>
    </source>
</evidence>
<evidence type="ECO:0000313" key="8">
    <source>
        <dbReference type="RefSeq" id="XP_033459618.1"/>
    </source>
</evidence>
<reference evidence="8" key="3">
    <citation type="submission" date="2025-08" db="UniProtKB">
        <authorList>
            <consortium name="RefSeq"/>
        </authorList>
    </citation>
    <scope>IDENTIFICATION</scope>
    <source>
        <strain evidence="8">CBS 342.82</strain>
    </source>
</reference>
<dbReference type="InterPro" id="IPR036599">
    <property type="entry name" value="DNA_ligase_N_sf"/>
</dbReference>
<dbReference type="PROSITE" id="PS00333">
    <property type="entry name" value="DNA_LIGASE_A2"/>
    <property type="match status" value="1"/>
</dbReference>
<dbReference type="GO" id="GO:0005524">
    <property type="term" value="F:ATP binding"/>
    <property type="evidence" value="ECO:0007669"/>
    <property type="project" value="UniProtKB-KW"/>
</dbReference>
<feature type="domain" description="ATP-dependent DNA ligase family profile" evidence="6">
    <location>
        <begin position="386"/>
        <end position="533"/>
    </location>
</feature>
<dbReference type="PANTHER" id="PTHR45997:SF2">
    <property type="entry name" value="ATP DEPENDENT DNA LIGASE DOMAIN PROTEIN (AFU_ORTHOLOGUE AFUA_5G02430)"/>
    <property type="match status" value="1"/>
</dbReference>
<keyword evidence="7" id="KW-1185">Reference proteome</keyword>
<keyword evidence="5" id="KW-0539">Nucleus</keyword>
<dbReference type="Gene3D" id="2.40.50.140">
    <property type="entry name" value="Nucleic acid-binding proteins"/>
    <property type="match status" value="1"/>
</dbReference>
<keyword evidence="2 8" id="KW-0436">Ligase</keyword>
<dbReference type="Gene3D" id="3.30.470.30">
    <property type="entry name" value="DNA ligase/mRNA capping enzyme"/>
    <property type="match status" value="1"/>
</dbReference>
<dbReference type="Pfam" id="PF04675">
    <property type="entry name" value="DNA_ligase_A_N"/>
    <property type="match status" value="1"/>
</dbReference>
<reference evidence="8" key="1">
    <citation type="submission" date="2020-01" db="EMBL/GenBank/DDBJ databases">
        <authorList>
            <consortium name="DOE Joint Genome Institute"/>
            <person name="Haridas S."/>
            <person name="Albert R."/>
            <person name="Binder M."/>
            <person name="Bloem J."/>
            <person name="Labutti K."/>
            <person name="Salamov A."/>
            <person name="Andreopoulos B."/>
            <person name="Baker S.E."/>
            <person name="Barry K."/>
            <person name="Bills G."/>
            <person name="Bluhm B.H."/>
            <person name="Cannon C."/>
            <person name="Castanera R."/>
            <person name="Culley D.E."/>
            <person name="Daum C."/>
            <person name="Ezra D."/>
            <person name="Gonzalez J.B."/>
            <person name="Henrissat B."/>
            <person name="Kuo A."/>
            <person name="Liang C."/>
            <person name="Lipzen A."/>
            <person name="Lutzoni F."/>
            <person name="Magnuson J."/>
            <person name="Mondo S."/>
            <person name="Nolan M."/>
            <person name="Ohm R."/>
            <person name="Pangilinan J."/>
            <person name="Park H.-J."/>
            <person name="Ramirez L."/>
            <person name="Alfaro M."/>
            <person name="Sun H."/>
            <person name="Tritt A."/>
            <person name="Yoshinaga Y."/>
            <person name="Zwiers L.-H."/>
            <person name="Turgeon B.G."/>
            <person name="Goodwin S.B."/>
            <person name="Spatafora J.W."/>
            <person name="Crous P.W."/>
            <person name="Grigoriev I.V."/>
        </authorList>
    </citation>
    <scope>NUCLEOTIDE SEQUENCE</scope>
    <source>
        <strain evidence="8">CBS 342.82</strain>
    </source>
</reference>
<evidence type="ECO:0000256" key="2">
    <source>
        <dbReference type="ARBA" id="ARBA00022598"/>
    </source>
</evidence>
<reference evidence="8" key="2">
    <citation type="submission" date="2020-04" db="EMBL/GenBank/DDBJ databases">
        <authorList>
            <consortium name="NCBI Genome Project"/>
        </authorList>
    </citation>
    <scope>NUCLEOTIDE SEQUENCE</scope>
    <source>
        <strain evidence="8">CBS 342.82</strain>
    </source>
</reference>
<dbReference type="GO" id="GO:0003677">
    <property type="term" value="F:DNA binding"/>
    <property type="evidence" value="ECO:0007669"/>
    <property type="project" value="InterPro"/>
</dbReference>
<dbReference type="InterPro" id="IPR016059">
    <property type="entry name" value="DNA_ligase_ATP-dep_CS"/>
</dbReference>
<dbReference type="Gene3D" id="1.10.3260.10">
    <property type="entry name" value="DNA ligase, ATP-dependent, N-terminal domain"/>
    <property type="match status" value="1"/>
</dbReference>
<dbReference type="PROSITE" id="PS50160">
    <property type="entry name" value="DNA_LIGASE_A3"/>
    <property type="match status" value="1"/>
</dbReference>
<evidence type="ECO:0000256" key="4">
    <source>
        <dbReference type="ARBA" id="ARBA00022840"/>
    </source>
</evidence>
<accession>A0A6J3M6U1</accession>
<evidence type="ECO:0000256" key="5">
    <source>
        <dbReference type="ARBA" id="ARBA00023242"/>
    </source>
</evidence>
<name>A0A6J3M6U1_9PEZI</name>
<sequence>MPFSFADICTLFARLECIEQHDPPLLPGPKKSQAHETTAAWFRSHRRAIRNLSTSSATALLSALLPEWRTDRVYNLQSIRLARRVARALRLGSDRLRMLEAYRVPGRGDLGECLERTMHAGGPSARPGVELEEVDSFLQQLAGQSVFSDPSVPRSSSLEDDGLVELLWRLQPLEAKWFVRIILKDLKTISIDEDAIFQGFHFLLRDLLNFQRNLGAAVNLLKTEFREYPECPDPASARLFRRSAAEKLAPVVGIKVSRPNFVKARGIDHCLSIIGSKKWVAERTYDGEYCEVHIDLQNYTRAEPTSCIKIFSKSGKDSTADRIGLHQTIMDTLSIGKPNCYFKRRAIILGEMVVFSDSQNCILPFERIRNHVSRSGRYIGNQADSPPSQDDRLAIVLFDLLLLDDEVVMKRPVDERRRRLREVCRAIPGRALRAEWTIIDFNESEKAKRRLIEQFAMSITRRHEGLVLKPCDGPYITLSAHHHHGYIKLKKDLMGMGDEADFAVIGASYNAQLAAASPVKDLTYTTFHLGCLVNKSDVRRFQARPKYQRMGSISCDGHCVPQDVLETCNTLGRFSAAPFNLDDPERSFDLTSPHTNPVMDVVFSTPFIFEVVGSKFAKPPGSNFFMLIFPRVTKLHRDRTILDCPSFQELQEQAETSCAVPEAESQETREW</sequence>
<protein>
    <submittedName>
        <fullName evidence="8">DNA ligase/mRNA capping enzyme</fullName>
    </submittedName>
</protein>
<dbReference type="InterPro" id="IPR012340">
    <property type="entry name" value="NA-bd_OB-fold"/>
</dbReference>
<dbReference type="InterPro" id="IPR012310">
    <property type="entry name" value="DNA_ligase_ATP-dep_cent"/>
</dbReference>
<evidence type="ECO:0000256" key="3">
    <source>
        <dbReference type="ARBA" id="ARBA00022741"/>
    </source>
</evidence>
<dbReference type="InterPro" id="IPR012308">
    <property type="entry name" value="DNA_ligase_ATP-dep_N"/>
</dbReference>
<dbReference type="PANTHER" id="PTHR45997">
    <property type="entry name" value="DNA LIGASE 4"/>
    <property type="match status" value="1"/>
</dbReference>
<dbReference type="Proteomes" id="UP000504637">
    <property type="component" value="Unplaced"/>
</dbReference>
<dbReference type="SUPFAM" id="SSF56091">
    <property type="entry name" value="DNA ligase/mRNA capping enzyme, catalytic domain"/>
    <property type="match status" value="1"/>
</dbReference>
<keyword evidence="3" id="KW-0547">Nucleotide-binding</keyword>
<dbReference type="OrthoDB" id="2160351at2759"/>
<gene>
    <name evidence="8" type="ORF">K489DRAFT_301616</name>
</gene>
<evidence type="ECO:0000256" key="1">
    <source>
        <dbReference type="ARBA" id="ARBA00007572"/>
    </source>
</evidence>
<dbReference type="AlphaFoldDB" id="A0A6J3M6U1"/>
<dbReference type="GO" id="GO:0006303">
    <property type="term" value="P:double-strand break repair via nonhomologous end joining"/>
    <property type="evidence" value="ECO:0007669"/>
    <property type="project" value="TreeGrafter"/>
</dbReference>
<organism evidence="8">
    <name type="scientific">Dissoconium aciculare CBS 342.82</name>
    <dbReference type="NCBI Taxonomy" id="1314786"/>
    <lineage>
        <taxon>Eukaryota</taxon>
        <taxon>Fungi</taxon>
        <taxon>Dikarya</taxon>
        <taxon>Ascomycota</taxon>
        <taxon>Pezizomycotina</taxon>
        <taxon>Dothideomycetes</taxon>
        <taxon>Dothideomycetidae</taxon>
        <taxon>Mycosphaerellales</taxon>
        <taxon>Dissoconiaceae</taxon>
        <taxon>Dissoconium</taxon>
    </lineage>
</organism>
<keyword evidence="4" id="KW-0067">ATP-binding</keyword>
<dbReference type="GO" id="GO:0003910">
    <property type="term" value="F:DNA ligase (ATP) activity"/>
    <property type="evidence" value="ECO:0007669"/>
    <property type="project" value="InterPro"/>
</dbReference>
<dbReference type="GO" id="GO:0032807">
    <property type="term" value="C:DNA ligase IV complex"/>
    <property type="evidence" value="ECO:0007669"/>
    <property type="project" value="TreeGrafter"/>
</dbReference>
<dbReference type="Pfam" id="PF01068">
    <property type="entry name" value="DNA_ligase_A_M"/>
    <property type="match status" value="1"/>
</dbReference>
<evidence type="ECO:0000313" key="7">
    <source>
        <dbReference type="Proteomes" id="UP000504637"/>
    </source>
</evidence>
<comment type="similarity">
    <text evidence="1">Belongs to the ATP-dependent DNA ligase family.</text>
</comment>
<dbReference type="GO" id="GO:0006310">
    <property type="term" value="P:DNA recombination"/>
    <property type="evidence" value="ECO:0007669"/>
    <property type="project" value="InterPro"/>
</dbReference>
<proteinExistence type="inferred from homology"/>
<feature type="non-terminal residue" evidence="8">
    <location>
        <position position="671"/>
    </location>
</feature>
<dbReference type="GO" id="GO:0006297">
    <property type="term" value="P:nucleotide-excision repair, DNA gap filling"/>
    <property type="evidence" value="ECO:0007669"/>
    <property type="project" value="TreeGrafter"/>
</dbReference>
<dbReference type="GeneID" id="54358234"/>